<dbReference type="Pfam" id="PF00749">
    <property type="entry name" value="tRNA-synt_1c"/>
    <property type="match status" value="1"/>
</dbReference>
<keyword evidence="3 7" id="KW-0547">Nucleotide-binding</keyword>
<dbReference type="GO" id="GO:0004819">
    <property type="term" value="F:glutamine-tRNA ligase activity"/>
    <property type="evidence" value="ECO:0007669"/>
    <property type="project" value="UniProtKB-UniRule"/>
</dbReference>
<dbReference type="SUPFAM" id="SSF50715">
    <property type="entry name" value="Ribosomal protein L25-like"/>
    <property type="match status" value="1"/>
</dbReference>
<evidence type="ECO:0000256" key="3">
    <source>
        <dbReference type="ARBA" id="ARBA00022741"/>
    </source>
</evidence>
<dbReference type="InterPro" id="IPR020056">
    <property type="entry name" value="Rbsml_bL25/Gln-tRNA_synth_N"/>
</dbReference>
<dbReference type="Proteomes" id="UP000003505">
    <property type="component" value="Unassembled WGS sequence"/>
</dbReference>
<dbReference type="STRING" id="546271.Selsp_0874"/>
<evidence type="ECO:0000256" key="1">
    <source>
        <dbReference type="ARBA" id="ARBA00022490"/>
    </source>
</evidence>
<organism evidence="12 13">
    <name type="scientific">Selenomonas sputigena (strain ATCC 35185 / DSM 20758 / CCUG 44933 / VPI D19B-28)</name>
    <dbReference type="NCBI Taxonomy" id="546271"/>
    <lineage>
        <taxon>Bacteria</taxon>
        <taxon>Bacillati</taxon>
        <taxon>Bacillota</taxon>
        <taxon>Negativicutes</taxon>
        <taxon>Selenomonadales</taxon>
        <taxon>Selenomonadaceae</taxon>
        <taxon>Selenomonas</taxon>
    </lineage>
</organism>
<feature type="binding site" evidence="7">
    <location>
        <position position="91"/>
    </location>
    <ligand>
        <name>L-glutamine</name>
        <dbReference type="ChEBI" id="CHEBI:58359"/>
    </ligand>
</feature>
<dbReference type="PRINTS" id="PR00987">
    <property type="entry name" value="TRNASYNTHGLU"/>
</dbReference>
<evidence type="ECO:0000256" key="8">
    <source>
        <dbReference type="RuleBase" id="RU363037"/>
    </source>
</evidence>
<comment type="similarity">
    <text evidence="7 8">Belongs to the class-I aminoacyl-tRNA synthetase family.</text>
</comment>
<evidence type="ECO:0000313" key="12">
    <source>
        <dbReference type="EMBL" id="EEX76856.1"/>
    </source>
</evidence>
<dbReference type="AlphaFoldDB" id="C9LW53"/>
<keyword evidence="6 7" id="KW-0030">Aminoacyl-tRNA synthetase</keyword>
<dbReference type="InterPro" id="IPR004514">
    <property type="entry name" value="Gln-tRNA-synth"/>
</dbReference>
<dbReference type="GO" id="GO:0006425">
    <property type="term" value="P:glutaminyl-tRNA aminoacylation"/>
    <property type="evidence" value="ECO:0007669"/>
    <property type="project" value="UniProtKB-UniRule"/>
</dbReference>
<dbReference type="NCBIfam" id="NF011291">
    <property type="entry name" value="PRK14703.1"/>
    <property type="match status" value="1"/>
</dbReference>
<comment type="subcellular location">
    <subcellularLocation>
        <location evidence="7">Cytoplasm</location>
    </subcellularLocation>
</comment>
<evidence type="ECO:0000259" key="9">
    <source>
        <dbReference type="Pfam" id="PF00749"/>
    </source>
</evidence>
<comment type="subunit">
    <text evidence="7">Monomer.</text>
</comment>
<dbReference type="InterPro" id="IPR050132">
    <property type="entry name" value="Gln/Glu-tRNA_Ligase"/>
</dbReference>
<dbReference type="InterPro" id="IPR020059">
    <property type="entry name" value="Glu/Gln-tRNA-synth_Ib_codon-bd"/>
</dbReference>
<dbReference type="GO" id="GO:0006424">
    <property type="term" value="P:glutamyl-tRNA aminoacylation"/>
    <property type="evidence" value="ECO:0007669"/>
    <property type="project" value="UniProtKB-UniRule"/>
</dbReference>
<dbReference type="Gene3D" id="1.10.1160.10">
    <property type="entry name" value="Glutamyl-trna Synthetase, Domain 2"/>
    <property type="match status" value="1"/>
</dbReference>
<feature type="domain" description="Glutamyl/glutaminyl-tRNA synthetase class Ib anti-codon binding" evidence="10">
    <location>
        <begin position="366"/>
        <end position="464"/>
    </location>
</feature>
<dbReference type="FunFam" id="1.10.1160.10:FF:000001">
    <property type="entry name" value="Glutamine--tRNA ligase"/>
    <property type="match status" value="1"/>
</dbReference>
<feature type="short sequence motif" description="'KMSKS' region" evidence="7">
    <location>
        <begin position="294"/>
        <end position="298"/>
    </location>
</feature>
<protein>
    <recommendedName>
        <fullName evidence="7">Glutamine--tRNA ligase</fullName>
        <ecNumber evidence="7">6.1.1.18</ecNumber>
    </recommendedName>
    <alternativeName>
        <fullName evidence="7">Glutaminyl-tRNA synthetase</fullName>
        <shortName evidence="7">GlnRS</shortName>
    </alternativeName>
</protein>
<dbReference type="EMBL" id="ACKP02000040">
    <property type="protein sequence ID" value="EEX76856.1"/>
    <property type="molecule type" value="Genomic_DNA"/>
</dbReference>
<dbReference type="InterPro" id="IPR000924">
    <property type="entry name" value="Glu/Gln-tRNA-synth"/>
</dbReference>
<dbReference type="NCBIfam" id="TIGR00440">
    <property type="entry name" value="glnS"/>
    <property type="match status" value="1"/>
</dbReference>
<reference evidence="12 13" key="1">
    <citation type="submission" date="2009-09" db="EMBL/GenBank/DDBJ databases">
        <authorList>
            <person name="Weinstock G."/>
            <person name="Sodergren E."/>
            <person name="Clifton S."/>
            <person name="Fulton L."/>
            <person name="Fulton B."/>
            <person name="Courtney L."/>
            <person name="Fronick C."/>
            <person name="Harrison M."/>
            <person name="Strong C."/>
            <person name="Farmer C."/>
            <person name="Delahaunty K."/>
            <person name="Markovic C."/>
            <person name="Hall O."/>
            <person name="Minx P."/>
            <person name="Tomlinson C."/>
            <person name="Mitreva M."/>
            <person name="Nelson J."/>
            <person name="Hou S."/>
            <person name="Wollam A."/>
            <person name="Pepin K.H."/>
            <person name="Johnson M."/>
            <person name="Bhonagiri V."/>
            <person name="Nash W.E."/>
            <person name="Warren W."/>
            <person name="Chinwalla A."/>
            <person name="Mardis E.R."/>
            <person name="Wilson R.K."/>
        </authorList>
    </citation>
    <scope>NUCLEOTIDE SEQUENCE [LARGE SCALE GENOMIC DNA]</scope>
    <source>
        <strain evidence="13">ATCC 35185 / DSM 20758 / VPI D19B-28</strain>
    </source>
</reference>
<keyword evidence="1 7" id="KW-0963">Cytoplasm</keyword>
<feature type="binding site" evidence="7">
    <location>
        <begin position="65"/>
        <end position="71"/>
    </location>
    <ligand>
        <name>ATP</name>
        <dbReference type="ChEBI" id="CHEBI:30616"/>
    </ligand>
</feature>
<feature type="binding site" evidence="7">
    <location>
        <position position="236"/>
    </location>
    <ligand>
        <name>L-glutamine</name>
        <dbReference type="ChEBI" id="CHEBI:58359"/>
    </ligand>
</feature>
<sequence>MYQRFLKFPAQTAGRRSDAPEGAANMAEAISSNFIYNIIDEDLKSGKHPEGIHTRFPPEPNGYLHIGHAKSICLNFGTAEKYAGLCNLRFDDTNPTKEDTEYVDSIQEDIKWLGFSWGDRRYYASDYFEKLYEYACALIEQGLAYVDDLTAEEIRAYRGTLTEPGKESPCRSRSVAENLALFERMKAGEFPDGSRVLRAKIDMASPNITMRDPVIYRIAHAVHHRTGDAWCIYPMYDFAHPLSDAIENITHSLCTLEFEDHRPFYDWLLEVLGFDKNTRPRQIEFARLNVTNTITSKRKLRQLVEEGHVRGWDDPRMPTISGLRRRGYTPASIRDFCERIGVAKSNSTVDVAMLEHCVREDLNEHAARVMAVLHPLKVVLTNYPEDKSEELLAENHPTRGGKRYVPFSRELYIEREDFMEEPPKKFFRLRPGGEVRLKHAYIIKCEEVVKDEKGEITELRCTYDPESKSGGSAANRKVKGTLHWVSANDALDAEVRLYDYLLKTDNEETTADFIASLNPHSLEVIEGAKVEPSLARTAEGTHYQFLRTGYFVVDKDTRPDRLVFNRVVGLKDSWGKVKG</sequence>
<dbReference type="FunFam" id="3.90.800.10:FF:000001">
    <property type="entry name" value="Glutamine--tRNA ligase"/>
    <property type="match status" value="1"/>
</dbReference>
<dbReference type="FunFam" id="2.40.240.10:FF:000001">
    <property type="entry name" value="Glutamine--tRNA ligase"/>
    <property type="match status" value="1"/>
</dbReference>
<evidence type="ECO:0000256" key="4">
    <source>
        <dbReference type="ARBA" id="ARBA00022840"/>
    </source>
</evidence>
<comment type="caution">
    <text evidence="7">Lacks conserved residue(s) required for the propagation of feature annotation.</text>
</comment>
<feature type="short sequence motif" description="'HIGH' region" evidence="7">
    <location>
        <begin position="58"/>
        <end position="68"/>
    </location>
</feature>
<dbReference type="Gene3D" id="3.90.800.10">
    <property type="entry name" value="Glutamyl-tRNA Synthetase, Domain 3"/>
    <property type="match status" value="1"/>
</dbReference>
<dbReference type="Pfam" id="PF03950">
    <property type="entry name" value="tRNA-synt_1c_C"/>
    <property type="match status" value="1"/>
</dbReference>
<evidence type="ECO:0000313" key="13">
    <source>
        <dbReference type="Proteomes" id="UP000003505"/>
    </source>
</evidence>
<dbReference type="InterPro" id="IPR020061">
    <property type="entry name" value="Glu_tRNA_lig_a-bdl"/>
</dbReference>
<dbReference type="Pfam" id="PF20974">
    <property type="entry name" value="tRNA-synt_1c_C2"/>
    <property type="match status" value="1"/>
</dbReference>
<dbReference type="InterPro" id="IPR014729">
    <property type="entry name" value="Rossmann-like_a/b/a_fold"/>
</dbReference>
<feature type="binding site" evidence="7">
    <location>
        <begin position="287"/>
        <end position="288"/>
    </location>
    <ligand>
        <name>ATP</name>
        <dbReference type="ChEBI" id="CHEBI:30616"/>
    </ligand>
</feature>
<dbReference type="GO" id="GO:0005524">
    <property type="term" value="F:ATP binding"/>
    <property type="evidence" value="ECO:0007669"/>
    <property type="project" value="UniProtKB-UniRule"/>
</dbReference>
<evidence type="ECO:0000256" key="5">
    <source>
        <dbReference type="ARBA" id="ARBA00022917"/>
    </source>
</evidence>
<dbReference type="GO" id="GO:0005829">
    <property type="term" value="C:cytosol"/>
    <property type="evidence" value="ECO:0007669"/>
    <property type="project" value="TreeGrafter"/>
</dbReference>
<comment type="catalytic activity">
    <reaction evidence="7">
        <text>tRNA(Gln) + L-glutamine + ATP = L-glutaminyl-tRNA(Gln) + AMP + diphosphate</text>
        <dbReference type="Rhea" id="RHEA:20121"/>
        <dbReference type="Rhea" id="RHEA-COMP:9662"/>
        <dbReference type="Rhea" id="RHEA-COMP:9681"/>
        <dbReference type="ChEBI" id="CHEBI:30616"/>
        <dbReference type="ChEBI" id="CHEBI:33019"/>
        <dbReference type="ChEBI" id="CHEBI:58359"/>
        <dbReference type="ChEBI" id="CHEBI:78442"/>
        <dbReference type="ChEBI" id="CHEBI:78521"/>
        <dbReference type="ChEBI" id="CHEBI:456215"/>
        <dbReference type="EC" id="6.1.1.18"/>
    </reaction>
</comment>
<keyword evidence="5 7" id="KW-0648">Protein biosynthesis</keyword>
<dbReference type="EC" id="6.1.1.18" evidence="7"/>
<feature type="domain" description="tRNA synthetases class I (E and Q) anti-codon binding" evidence="11">
    <location>
        <begin position="481"/>
        <end position="554"/>
    </location>
</feature>
<proteinExistence type="inferred from homology"/>
<dbReference type="InterPro" id="IPR049437">
    <property type="entry name" value="tRNA-synt_1c_C2"/>
</dbReference>
<evidence type="ECO:0000256" key="6">
    <source>
        <dbReference type="ARBA" id="ARBA00023146"/>
    </source>
</evidence>
<feature type="domain" description="Glutamyl/glutaminyl-tRNA synthetase class Ib catalytic" evidence="9">
    <location>
        <begin position="52"/>
        <end position="363"/>
    </location>
</feature>
<dbReference type="Gene3D" id="2.40.240.10">
    <property type="entry name" value="Ribosomal Protein L25, Chain P"/>
    <property type="match status" value="2"/>
</dbReference>
<dbReference type="eggNOG" id="COG0008">
    <property type="taxonomic scope" value="Bacteria"/>
</dbReference>
<comment type="caution">
    <text evidence="12">The sequence shown here is derived from an EMBL/GenBank/DDBJ whole genome shotgun (WGS) entry which is preliminary data.</text>
</comment>
<dbReference type="InterPro" id="IPR011035">
    <property type="entry name" value="Ribosomal_bL25/Gln-tRNA_synth"/>
</dbReference>
<evidence type="ECO:0000259" key="10">
    <source>
        <dbReference type="Pfam" id="PF03950"/>
    </source>
</evidence>
<dbReference type="Gene3D" id="3.40.50.620">
    <property type="entry name" value="HUPs"/>
    <property type="match status" value="1"/>
</dbReference>
<gene>
    <name evidence="7 12" type="primary">glnS</name>
    <name evidence="12" type="ORF">SELSPUOL_01707</name>
</gene>
<dbReference type="CDD" id="cd00807">
    <property type="entry name" value="GlnRS_core"/>
    <property type="match status" value="1"/>
</dbReference>
<dbReference type="HAMAP" id="MF_00126">
    <property type="entry name" value="Gln_tRNA_synth"/>
    <property type="match status" value="1"/>
</dbReference>
<dbReference type="InterPro" id="IPR022861">
    <property type="entry name" value="Gln_tRNA_ligase_bac"/>
</dbReference>
<evidence type="ECO:0000256" key="2">
    <source>
        <dbReference type="ARBA" id="ARBA00022598"/>
    </source>
</evidence>
<dbReference type="SUPFAM" id="SSF52374">
    <property type="entry name" value="Nucleotidylyl transferase"/>
    <property type="match status" value="1"/>
</dbReference>
<evidence type="ECO:0000259" key="11">
    <source>
        <dbReference type="Pfam" id="PF20974"/>
    </source>
</evidence>
<dbReference type="InterPro" id="IPR020058">
    <property type="entry name" value="Glu/Gln-tRNA-synth_Ib_cat-dom"/>
</dbReference>
<keyword evidence="4 7" id="KW-0067">ATP-binding</keyword>
<keyword evidence="2 7" id="KW-0436">Ligase</keyword>
<evidence type="ECO:0000256" key="7">
    <source>
        <dbReference type="HAMAP-Rule" id="MF_00126"/>
    </source>
</evidence>
<dbReference type="FunFam" id="3.40.50.620:FF:000037">
    <property type="entry name" value="Glutamine--tRNA ligase cytoplasmic"/>
    <property type="match status" value="1"/>
</dbReference>
<dbReference type="PANTHER" id="PTHR43097">
    <property type="entry name" value="GLUTAMINE-TRNA LIGASE"/>
    <property type="match status" value="1"/>
</dbReference>
<feature type="binding site" evidence="7">
    <location>
        <position position="255"/>
    </location>
    <ligand>
        <name>ATP</name>
        <dbReference type="ChEBI" id="CHEBI:30616"/>
    </ligand>
</feature>
<accession>C9LW53</accession>
<feature type="binding site" evidence="7">
    <location>
        <begin position="59"/>
        <end position="61"/>
    </location>
    <ligand>
        <name>ATP</name>
        <dbReference type="ChEBI" id="CHEBI:30616"/>
    </ligand>
</feature>
<dbReference type="PANTHER" id="PTHR43097:SF5">
    <property type="entry name" value="GLUTAMATE--TRNA LIGASE"/>
    <property type="match status" value="1"/>
</dbReference>
<name>C9LW53_SELS3</name>